<dbReference type="RefSeq" id="WP_133970320.1">
    <property type="nucleotide sequence ID" value="NZ_JAJGPV010000005.1"/>
</dbReference>
<dbReference type="AlphaFoldDB" id="A0AAQ1P8C1"/>
<sequence>MNDVVERPVASPCVSICALDEQDICTGCQRTVAEIGRWGRMDNDERRAVLKLCHERAVEAGLIL</sequence>
<dbReference type="PANTHER" id="PTHR35175:SF2">
    <property type="entry name" value="DUF1289 DOMAIN-CONTAINING PROTEIN"/>
    <property type="match status" value="1"/>
</dbReference>
<protein>
    <submittedName>
        <fullName evidence="1">Fe-S protein</fullName>
    </submittedName>
</protein>
<dbReference type="EMBL" id="OPYN01000063">
    <property type="protein sequence ID" value="SPO59645.1"/>
    <property type="molecule type" value="Genomic_DNA"/>
</dbReference>
<name>A0AAQ1P8C1_9PSED</name>
<evidence type="ECO:0000313" key="2">
    <source>
        <dbReference type="Proteomes" id="UP000294335"/>
    </source>
</evidence>
<proteinExistence type="predicted"/>
<dbReference type="PANTHER" id="PTHR35175">
    <property type="entry name" value="DUF1289 DOMAIN-CONTAINING PROTEIN"/>
    <property type="match status" value="1"/>
</dbReference>
<dbReference type="InterPro" id="IPR010710">
    <property type="entry name" value="DUF1289"/>
</dbReference>
<dbReference type="Pfam" id="PF06945">
    <property type="entry name" value="DUF1289"/>
    <property type="match status" value="1"/>
</dbReference>
<organism evidence="1 2">
    <name type="scientific">Pseudomonas inefficax</name>
    <dbReference type="NCBI Taxonomy" id="2078786"/>
    <lineage>
        <taxon>Bacteria</taxon>
        <taxon>Pseudomonadati</taxon>
        <taxon>Pseudomonadota</taxon>
        <taxon>Gammaproteobacteria</taxon>
        <taxon>Pseudomonadales</taxon>
        <taxon>Pseudomonadaceae</taxon>
        <taxon>Pseudomonas</taxon>
    </lineage>
</organism>
<reference evidence="1 2" key="1">
    <citation type="submission" date="2018-02" db="EMBL/GenBank/DDBJ databases">
        <authorList>
            <person name="Dubost A."/>
        </authorList>
    </citation>
    <scope>NUCLEOTIDE SEQUENCE [LARGE SCALE GENOMIC DNA]</scope>
    <source>
        <strain evidence="2">JV551A3</strain>
    </source>
</reference>
<evidence type="ECO:0000313" key="1">
    <source>
        <dbReference type="EMBL" id="SPO59645.1"/>
    </source>
</evidence>
<accession>A0AAQ1P8C1</accession>
<gene>
    <name evidence="1" type="ORF">JV551A3_V1_630161</name>
</gene>
<dbReference type="Proteomes" id="UP000294335">
    <property type="component" value="Unassembled WGS sequence"/>
</dbReference>
<keyword evidence="2" id="KW-1185">Reference proteome</keyword>
<comment type="caution">
    <text evidence="1">The sequence shown here is derived from an EMBL/GenBank/DDBJ whole genome shotgun (WGS) entry which is preliminary data.</text>
</comment>